<evidence type="ECO:0000256" key="9">
    <source>
        <dbReference type="SAM" id="SignalP"/>
    </source>
</evidence>
<comment type="similarity">
    <text evidence="2">Belongs to the CLV3/ESR signal peptide family.</text>
</comment>
<dbReference type="InterPro" id="IPR039617">
    <property type="entry name" value="CLAVATA3-CLE"/>
</dbReference>
<organism evidence="10 11">
    <name type="scientific">Manihot esculenta</name>
    <name type="common">Cassava</name>
    <name type="synonym">Jatropha manihot</name>
    <dbReference type="NCBI Taxonomy" id="3983"/>
    <lineage>
        <taxon>Eukaryota</taxon>
        <taxon>Viridiplantae</taxon>
        <taxon>Streptophyta</taxon>
        <taxon>Embryophyta</taxon>
        <taxon>Tracheophyta</taxon>
        <taxon>Spermatophyta</taxon>
        <taxon>Magnoliopsida</taxon>
        <taxon>eudicotyledons</taxon>
        <taxon>Gunneridae</taxon>
        <taxon>Pentapetalae</taxon>
        <taxon>rosids</taxon>
        <taxon>fabids</taxon>
        <taxon>Malpighiales</taxon>
        <taxon>Euphorbiaceae</taxon>
        <taxon>Crotonoideae</taxon>
        <taxon>Manihoteae</taxon>
        <taxon>Manihot</taxon>
    </lineage>
</organism>
<keyword evidence="11" id="KW-1185">Reference proteome</keyword>
<evidence type="ECO:0000256" key="1">
    <source>
        <dbReference type="ARBA" id="ARBA00004239"/>
    </source>
</evidence>
<dbReference type="Proteomes" id="UP000091857">
    <property type="component" value="Chromosome 17"/>
</dbReference>
<dbReference type="Gramene" id="Manes.17G053400.1.v8.1">
    <property type="protein sequence ID" value="Manes.17G053400.1.v8.1.CDS.1"/>
    <property type="gene ID" value="Manes.17G053400.v8.1"/>
</dbReference>
<comment type="subcellular location">
    <subcellularLocation>
        <location evidence="1">Secreted</location>
        <location evidence="1">Extracellular space</location>
    </subcellularLocation>
</comment>
<feature type="chain" id="PRO_5012044865" evidence="9">
    <location>
        <begin position="27"/>
        <end position="88"/>
    </location>
</feature>
<feature type="region of interest" description="Disordered" evidence="8">
    <location>
        <begin position="58"/>
        <end position="88"/>
    </location>
</feature>
<evidence type="ECO:0000313" key="11">
    <source>
        <dbReference type="Proteomes" id="UP000091857"/>
    </source>
</evidence>
<keyword evidence="7" id="KW-0379">Hydroxylation</keyword>
<reference evidence="11" key="1">
    <citation type="journal article" date="2016" name="Nat. Biotechnol.">
        <title>Sequencing wild and cultivated cassava and related species reveals extensive interspecific hybridization and genetic diversity.</title>
        <authorList>
            <person name="Bredeson J.V."/>
            <person name="Lyons J.B."/>
            <person name="Prochnik S.E."/>
            <person name="Wu G.A."/>
            <person name="Ha C.M."/>
            <person name="Edsinger-Gonzales E."/>
            <person name="Grimwood J."/>
            <person name="Schmutz J."/>
            <person name="Rabbi I.Y."/>
            <person name="Egesi C."/>
            <person name="Nauluvula P."/>
            <person name="Lebot V."/>
            <person name="Ndunguru J."/>
            <person name="Mkamilo G."/>
            <person name="Bart R.S."/>
            <person name="Setter T.L."/>
            <person name="Gleadow R.M."/>
            <person name="Kulakow P."/>
            <person name="Ferguson M.E."/>
            <person name="Rounsley S."/>
            <person name="Rokhsar D.S."/>
        </authorList>
    </citation>
    <scope>NUCLEOTIDE SEQUENCE [LARGE SCALE GENOMIC DNA]</scope>
    <source>
        <strain evidence="11">cv. AM560-2</strain>
    </source>
</reference>
<keyword evidence="5" id="KW-0221">Differentiation</keyword>
<sequence>MANATMMRASILIVLILSVDVVDLEALSLRGSRAISKRIDSNTLLERLYDLSKMKHVMKEKEMDTSTSRVSPGGPDPEHHSEPSSALP</sequence>
<name>A0A2C9U608_MANES</name>
<dbReference type="OMA" id="MANATMM"/>
<dbReference type="GO" id="GO:0030154">
    <property type="term" value="P:cell differentiation"/>
    <property type="evidence" value="ECO:0007669"/>
    <property type="project" value="UniProtKB-KW"/>
</dbReference>
<dbReference type="AlphaFoldDB" id="A0A2C9U608"/>
<comment type="caution">
    <text evidence="10">The sequence shown here is derived from an EMBL/GenBank/DDBJ whole genome shotgun (WGS) entry which is preliminary data.</text>
</comment>
<keyword evidence="4 9" id="KW-0732">Signal</keyword>
<proteinExistence type="inferred from homology"/>
<dbReference type="PANTHER" id="PTHR36016">
    <property type="entry name" value="CLAVATA3/ESR (CLE)-RELATED PROTEIN 7"/>
    <property type="match status" value="1"/>
</dbReference>
<evidence type="ECO:0000256" key="3">
    <source>
        <dbReference type="ARBA" id="ARBA00022525"/>
    </source>
</evidence>
<keyword evidence="6" id="KW-0325">Glycoprotein</keyword>
<evidence type="ECO:0000256" key="5">
    <source>
        <dbReference type="ARBA" id="ARBA00022782"/>
    </source>
</evidence>
<protein>
    <submittedName>
        <fullName evidence="10">Uncharacterized protein</fullName>
    </submittedName>
</protein>
<evidence type="ECO:0000256" key="8">
    <source>
        <dbReference type="SAM" id="MobiDB-lite"/>
    </source>
</evidence>
<evidence type="ECO:0000256" key="7">
    <source>
        <dbReference type="ARBA" id="ARBA00023278"/>
    </source>
</evidence>
<dbReference type="PANTHER" id="PTHR36016:SF10">
    <property type="entry name" value="CLAVATA3_ESR (CLE)-RELATED PROTEIN 6-LIKE"/>
    <property type="match status" value="1"/>
</dbReference>
<evidence type="ECO:0000256" key="4">
    <source>
        <dbReference type="ARBA" id="ARBA00022729"/>
    </source>
</evidence>
<keyword evidence="3" id="KW-0964">Secreted</keyword>
<evidence type="ECO:0000313" key="10">
    <source>
        <dbReference type="EMBL" id="OAY24908.1"/>
    </source>
</evidence>
<evidence type="ECO:0000256" key="6">
    <source>
        <dbReference type="ARBA" id="ARBA00023180"/>
    </source>
</evidence>
<gene>
    <name evidence="10" type="ORF">MANES_17G053400v8</name>
</gene>
<dbReference type="GO" id="GO:0005576">
    <property type="term" value="C:extracellular region"/>
    <property type="evidence" value="ECO:0007669"/>
    <property type="project" value="UniProtKB-SubCell"/>
</dbReference>
<dbReference type="EMBL" id="CM004403">
    <property type="protein sequence ID" value="OAY24908.1"/>
    <property type="molecule type" value="Genomic_DNA"/>
</dbReference>
<feature type="signal peptide" evidence="9">
    <location>
        <begin position="1"/>
        <end position="26"/>
    </location>
</feature>
<accession>A0A2C9U608</accession>
<evidence type="ECO:0000256" key="2">
    <source>
        <dbReference type="ARBA" id="ARBA00005416"/>
    </source>
</evidence>